<dbReference type="eggNOG" id="COG1236">
    <property type="taxonomic scope" value="Bacteria"/>
</dbReference>
<feature type="domain" description="Metallo-beta-lactamase" evidence="2">
    <location>
        <begin position="13"/>
        <end position="226"/>
    </location>
</feature>
<dbReference type="GO" id="GO:0016787">
    <property type="term" value="F:hydrolase activity"/>
    <property type="evidence" value="ECO:0007669"/>
    <property type="project" value="UniProtKB-KW"/>
</dbReference>
<dbReference type="AlphaFoldDB" id="C4G8Q8"/>
<dbReference type="STRING" id="626523.GCWU000342_00355"/>
<accession>C4G8Q8</accession>
<dbReference type="RefSeq" id="WP_006905393.1">
    <property type="nucleotide sequence ID" value="NZ_GG665866.1"/>
</dbReference>
<dbReference type="InterPro" id="IPR011108">
    <property type="entry name" value="RMMBL"/>
</dbReference>
<dbReference type="Pfam" id="PF10996">
    <property type="entry name" value="Beta-Casp"/>
    <property type="match status" value="1"/>
</dbReference>
<gene>
    <name evidence="4" type="ORF">GCWU000342_00355</name>
</gene>
<evidence type="ECO:0000256" key="1">
    <source>
        <dbReference type="ARBA" id="ARBA00022801"/>
    </source>
</evidence>
<dbReference type="Gene3D" id="3.60.15.10">
    <property type="entry name" value="Ribonuclease Z/Hydroxyacylglutathione hydrolase-like"/>
    <property type="match status" value="1"/>
</dbReference>
<evidence type="ECO:0000313" key="4">
    <source>
        <dbReference type="EMBL" id="EEP29005.1"/>
    </source>
</evidence>
<dbReference type="InterPro" id="IPR001279">
    <property type="entry name" value="Metallo-B-lactamas"/>
</dbReference>
<dbReference type="GO" id="GO:0004521">
    <property type="term" value="F:RNA endonuclease activity"/>
    <property type="evidence" value="ECO:0007669"/>
    <property type="project" value="TreeGrafter"/>
</dbReference>
<evidence type="ECO:0000259" key="2">
    <source>
        <dbReference type="SMART" id="SM00849"/>
    </source>
</evidence>
<organism evidence="4 5">
    <name type="scientific">Shuttleworthella satelles DSM 14600</name>
    <dbReference type="NCBI Taxonomy" id="626523"/>
    <lineage>
        <taxon>Bacteria</taxon>
        <taxon>Bacillati</taxon>
        <taxon>Bacillota</taxon>
        <taxon>Clostridia</taxon>
        <taxon>Lachnospirales</taxon>
        <taxon>Lachnospiraceae</taxon>
        <taxon>Shuttleworthella</taxon>
    </lineage>
</organism>
<dbReference type="SUPFAM" id="SSF56281">
    <property type="entry name" value="Metallo-hydrolase/oxidoreductase"/>
    <property type="match status" value="1"/>
</dbReference>
<dbReference type="Proteomes" id="UP000003494">
    <property type="component" value="Unassembled WGS sequence"/>
</dbReference>
<keyword evidence="1" id="KW-0378">Hydrolase</keyword>
<evidence type="ECO:0000313" key="5">
    <source>
        <dbReference type="Proteomes" id="UP000003494"/>
    </source>
</evidence>
<dbReference type="PANTHER" id="PTHR11203">
    <property type="entry name" value="CLEAVAGE AND POLYADENYLATION SPECIFICITY FACTOR FAMILY MEMBER"/>
    <property type="match status" value="1"/>
</dbReference>
<proteinExistence type="predicted"/>
<name>C4G8Q8_9FIRM</name>
<dbReference type="InterPro" id="IPR036866">
    <property type="entry name" value="RibonucZ/Hydroxyglut_hydro"/>
</dbReference>
<feature type="domain" description="Beta-Casp" evidence="3">
    <location>
        <begin position="250"/>
        <end position="380"/>
    </location>
</feature>
<dbReference type="PANTHER" id="PTHR11203:SF37">
    <property type="entry name" value="INTEGRATOR COMPLEX SUBUNIT 11"/>
    <property type="match status" value="1"/>
</dbReference>
<dbReference type="SMART" id="SM00849">
    <property type="entry name" value="Lactamase_B"/>
    <property type="match status" value="1"/>
</dbReference>
<dbReference type="InterPro" id="IPR050698">
    <property type="entry name" value="MBL"/>
</dbReference>
<dbReference type="Pfam" id="PF07521">
    <property type="entry name" value="RMMBL"/>
    <property type="match status" value="1"/>
</dbReference>
<protein>
    <submittedName>
        <fullName evidence="4">Metallo-beta-lactamase domain protein</fullName>
    </submittedName>
</protein>
<reference evidence="4" key="1">
    <citation type="submission" date="2009-04" db="EMBL/GenBank/DDBJ databases">
        <authorList>
            <person name="Weinstock G."/>
            <person name="Sodergren E."/>
            <person name="Clifton S."/>
            <person name="Fulton L."/>
            <person name="Fulton B."/>
            <person name="Courtney L."/>
            <person name="Fronick C."/>
            <person name="Harrison M."/>
            <person name="Strong C."/>
            <person name="Farmer C."/>
            <person name="Delahaunty K."/>
            <person name="Markovic C."/>
            <person name="Hall O."/>
            <person name="Minx P."/>
            <person name="Tomlinson C."/>
            <person name="Mitreva M."/>
            <person name="Nelson J."/>
            <person name="Hou S."/>
            <person name="Wollam A."/>
            <person name="Pepin K.H."/>
            <person name="Johnson M."/>
            <person name="Bhonagiri V."/>
            <person name="Nash W.E."/>
            <person name="Warren W."/>
            <person name="Chinwalla A."/>
            <person name="Mardis E.R."/>
            <person name="Wilson R.K."/>
        </authorList>
    </citation>
    <scope>NUCLEOTIDE SEQUENCE [LARGE SCALE GENOMIC DNA]</scope>
    <source>
        <strain evidence="4">DSM 14600</strain>
    </source>
</reference>
<sequence>MKITFIGAAHEVTGSCHYVEAGDKKFLVDCGMEQGADIYENQEIPVNPSDLDYIFVTHAHIDHSGLLPLLYVHGFRGTIFSTEATRQLCNIMLKDSAHIQEQEAEWKNRKAQRSGGQLVEPMYTSRDAEKTLQLFEGIAYGRKIEVSEGIQVRFNDAGHLLGSSFIEIWLRENGIERKIVFSGDLGNHDRPLIKNPEHVTDADYVLIESTYGDRVHDKPQDFAVPLAQVILDTLKRGGNIVIPAFSVGRTQELLYYIRRIKEEGLIPAPYADFEVYMDSPLAVEATNVFNKSVSECFDQAALELVQKGINPIAFPGLRVAVSSEESKAINFDEKPKLIISASGMCEAGRIRHHLKHNLWRPESSVIFVGYQVPGTLGYNLLNGARHIKLFGEEVEVRAQICELPGISGHADRNMLLEWLGGFKEAPSRVFVVHGEDQVTDAFAAAIKETYGYDSYAPYSGDSFDLITGDQVAVGSHVKREKAPGKARTTSAVFGRLVAAGERLMAVIRRSEGGANKDLGKFADQIDALSNKWDR</sequence>
<keyword evidence="5" id="KW-1185">Reference proteome</keyword>
<dbReference type="SMART" id="SM01027">
    <property type="entry name" value="Beta-Casp"/>
    <property type="match status" value="1"/>
</dbReference>
<dbReference type="Pfam" id="PF00753">
    <property type="entry name" value="Lactamase_B"/>
    <property type="match status" value="1"/>
</dbReference>
<comment type="caution">
    <text evidence="4">The sequence shown here is derived from an EMBL/GenBank/DDBJ whole genome shotgun (WGS) entry which is preliminary data.</text>
</comment>
<dbReference type="EMBL" id="ACIP02000001">
    <property type="protein sequence ID" value="EEP29005.1"/>
    <property type="molecule type" value="Genomic_DNA"/>
</dbReference>
<dbReference type="Gene3D" id="3.40.50.10890">
    <property type="match status" value="1"/>
</dbReference>
<evidence type="ECO:0000259" key="3">
    <source>
        <dbReference type="SMART" id="SM01027"/>
    </source>
</evidence>
<dbReference type="CDD" id="cd16295">
    <property type="entry name" value="TTHA0252-CPSF-like_MBL-fold"/>
    <property type="match status" value="1"/>
</dbReference>
<dbReference type="InterPro" id="IPR022712">
    <property type="entry name" value="Beta_Casp"/>
</dbReference>
<dbReference type="HOGENOM" id="CLU_009673_5_2_9"/>